<keyword evidence="3" id="KW-1185">Reference proteome</keyword>
<dbReference type="EMBL" id="PDNB01000140">
    <property type="protein sequence ID" value="PGH04088.1"/>
    <property type="molecule type" value="Genomic_DNA"/>
</dbReference>
<name>A0A2B7X5Z3_9EURO</name>
<accession>A0A2B7X5Z3</accession>
<evidence type="ECO:0000313" key="3">
    <source>
        <dbReference type="Proteomes" id="UP000223968"/>
    </source>
</evidence>
<comment type="caution">
    <text evidence="2">The sequence shown here is derived from an EMBL/GenBank/DDBJ whole genome shotgun (WGS) entry which is preliminary data.</text>
</comment>
<evidence type="ECO:0000256" key="1">
    <source>
        <dbReference type="SAM" id="MobiDB-lite"/>
    </source>
</evidence>
<evidence type="ECO:0000313" key="2">
    <source>
        <dbReference type="EMBL" id="PGH04088.1"/>
    </source>
</evidence>
<feature type="compositionally biased region" description="Basic and acidic residues" evidence="1">
    <location>
        <begin position="24"/>
        <end position="41"/>
    </location>
</feature>
<gene>
    <name evidence="2" type="ORF">AJ79_07188</name>
</gene>
<protein>
    <submittedName>
        <fullName evidence="2">Uncharacterized protein</fullName>
    </submittedName>
</protein>
<feature type="region of interest" description="Disordered" evidence="1">
    <location>
        <begin position="1"/>
        <end position="46"/>
    </location>
</feature>
<dbReference type="AlphaFoldDB" id="A0A2B7X5Z3"/>
<organism evidence="2 3">
    <name type="scientific">Helicocarpus griseus UAMH5409</name>
    <dbReference type="NCBI Taxonomy" id="1447875"/>
    <lineage>
        <taxon>Eukaryota</taxon>
        <taxon>Fungi</taxon>
        <taxon>Dikarya</taxon>
        <taxon>Ascomycota</taxon>
        <taxon>Pezizomycotina</taxon>
        <taxon>Eurotiomycetes</taxon>
        <taxon>Eurotiomycetidae</taxon>
        <taxon>Onygenales</taxon>
        <taxon>Ajellomycetaceae</taxon>
        <taxon>Helicocarpus</taxon>
    </lineage>
</organism>
<reference evidence="2 3" key="1">
    <citation type="submission" date="2017-10" db="EMBL/GenBank/DDBJ databases">
        <title>Comparative genomics in systemic dimorphic fungi from Ajellomycetaceae.</title>
        <authorList>
            <person name="Munoz J.F."/>
            <person name="Mcewen J.G."/>
            <person name="Clay O.K."/>
            <person name="Cuomo C.A."/>
        </authorList>
    </citation>
    <scope>NUCLEOTIDE SEQUENCE [LARGE SCALE GENOMIC DNA]</scope>
    <source>
        <strain evidence="2 3">UAMH5409</strain>
    </source>
</reference>
<sequence>MPRMSTRKPDTPSVNDSGLGGKPGAERPRWTSDDESPHRNEGAGLAFVGDRAALSAPDKDRAAAAMVLDTSNSGNGAIISDNHTNKEPDVYAPVR</sequence>
<proteinExistence type="predicted"/>
<feature type="region of interest" description="Disordered" evidence="1">
    <location>
        <begin position="69"/>
        <end position="95"/>
    </location>
</feature>
<dbReference type="Proteomes" id="UP000223968">
    <property type="component" value="Unassembled WGS sequence"/>
</dbReference>